<reference evidence="1 2" key="1">
    <citation type="submission" date="2020-07" db="EMBL/GenBank/DDBJ databases">
        <authorList>
            <person name="Cui H."/>
        </authorList>
    </citation>
    <scope>NUCLEOTIDE SEQUENCE [LARGE SCALE GENOMIC DNA]</scope>
    <source>
        <strain evidence="1 2">YPL8</strain>
    </source>
</reference>
<name>A0A7D5HBH1_9EURY</name>
<dbReference type="EMBL" id="CP058601">
    <property type="protein sequence ID" value="QLG51255.1"/>
    <property type="molecule type" value="Genomic_DNA"/>
</dbReference>
<dbReference type="InterPro" id="IPR036390">
    <property type="entry name" value="WH_DNA-bd_sf"/>
</dbReference>
<dbReference type="InterPro" id="IPR036388">
    <property type="entry name" value="WH-like_DNA-bd_sf"/>
</dbReference>
<evidence type="ECO:0000313" key="1">
    <source>
        <dbReference type="EMBL" id="QLG51255.1"/>
    </source>
</evidence>
<dbReference type="SUPFAM" id="SSF46785">
    <property type="entry name" value="Winged helix' DNA-binding domain"/>
    <property type="match status" value="1"/>
</dbReference>
<organism evidence="1 2">
    <name type="scientific">Natrinema halophilum</name>
    <dbReference type="NCBI Taxonomy" id="1699371"/>
    <lineage>
        <taxon>Archaea</taxon>
        <taxon>Methanobacteriati</taxon>
        <taxon>Methanobacteriota</taxon>
        <taxon>Stenosarchaea group</taxon>
        <taxon>Halobacteria</taxon>
        <taxon>Halobacteriales</taxon>
        <taxon>Natrialbaceae</taxon>
        <taxon>Natrinema</taxon>
    </lineage>
</organism>
<accession>A0A7D5HBH1</accession>
<dbReference type="KEGG" id="haly:HYG82_16055"/>
<sequence length="79" mass="8933">MRPVDEHILETMRDEGNLTPQAVENFDVCSRSHASVRLSKLAEYGLVSRIAQGLYRLTDEGRAFLNEELDAAELEPKTE</sequence>
<keyword evidence="2" id="KW-1185">Reference proteome</keyword>
<dbReference type="RefSeq" id="WP_179264594.1">
    <property type="nucleotide sequence ID" value="NZ_CP058601.1"/>
</dbReference>
<gene>
    <name evidence="1" type="ORF">HYG82_16055</name>
</gene>
<proteinExistence type="predicted"/>
<dbReference type="AlphaFoldDB" id="A0A7D5HBH1"/>
<dbReference type="GeneID" id="56034836"/>
<evidence type="ECO:0000313" key="2">
    <source>
        <dbReference type="Proteomes" id="UP000509241"/>
    </source>
</evidence>
<dbReference type="Gene3D" id="1.10.10.10">
    <property type="entry name" value="Winged helix-like DNA-binding domain superfamily/Winged helix DNA-binding domain"/>
    <property type="match status" value="1"/>
</dbReference>
<protein>
    <submittedName>
        <fullName evidence="1">ArsR family transcriptional regulator</fullName>
    </submittedName>
</protein>
<dbReference type="OrthoDB" id="285635at2157"/>
<dbReference type="Proteomes" id="UP000509241">
    <property type="component" value="Chromosome"/>
</dbReference>